<dbReference type="EMBL" id="LR797403">
    <property type="protein sequence ID" value="CAB4214538.1"/>
    <property type="molecule type" value="Genomic_DNA"/>
</dbReference>
<gene>
    <name evidence="2" type="ORF">UFOVP1099_39</name>
    <name evidence="3" type="ORF">UFOVP1460_44</name>
    <name evidence="4" type="ORF">UFOVP1548_37</name>
    <name evidence="1" type="ORF">UFOVP582_15</name>
</gene>
<evidence type="ECO:0000313" key="1">
    <source>
        <dbReference type="EMBL" id="CAB4151407.1"/>
    </source>
</evidence>
<evidence type="ECO:0000313" key="3">
    <source>
        <dbReference type="EMBL" id="CAB4214538.1"/>
    </source>
</evidence>
<accession>A0A6J5MZL2</accession>
<protein>
    <submittedName>
        <fullName evidence="1">Uncharacterized protein</fullName>
    </submittedName>
</protein>
<reference evidence="1" key="1">
    <citation type="submission" date="2020-04" db="EMBL/GenBank/DDBJ databases">
        <authorList>
            <person name="Chiriac C."/>
            <person name="Salcher M."/>
            <person name="Ghai R."/>
            <person name="Kavagutti S V."/>
        </authorList>
    </citation>
    <scope>NUCLEOTIDE SEQUENCE</scope>
</reference>
<dbReference type="EMBL" id="LR797057">
    <property type="protein sequence ID" value="CAB4184158.1"/>
    <property type="molecule type" value="Genomic_DNA"/>
</dbReference>
<name>A0A6J5MZL2_9CAUD</name>
<evidence type="ECO:0000313" key="4">
    <source>
        <dbReference type="EMBL" id="CAB5228793.1"/>
    </source>
</evidence>
<dbReference type="EMBL" id="LR798393">
    <property type="protein sequence ID" value="CAB5228793.1"/>
    <property type="molecule type" value="Genomic_DNA"/>
</dbReference>
<organism evidence="1">
    <name type="scientific">uncultured Caudovirales phage</name>
    <dbReference type="NCBI Taxonomy" id="2100421"/>
    <lineage>
        <taxon>Viruses</taxon>
        <taxon>Duplodnaviria</taxon>
        <taxon>Heunggongvirae</taxon>
        <taxon>Uroviricota</taxon>
        <taxon>Caudoviricetes</taxon>
        <taxon>Peduoviridae</taxon>
        <taxon>Maltschvirus</taxon>
        <taxon>Maltschvirus maltsch</taxon>
    </lineage>
</organism>
<sequence>MEYEFRAVVVMSDKPDEIDGDYAILDQLLAALKDAGIIVGYASVGFTGEISAELFNSEVL</sequence>
<dbReference type="EMBL" id="LR796571">
    <property type="protein sequence ID" value="CAB4151407.1"/>
    <property type="molecule type" value="Genomic_DNA"/>
</dbReference>
<proteinExistence type="predicted"/>
<evidence type="ECO:0000313" key="2">
    <source>
        <dbReference type="EMBL" id="CAB4184158.1"/>
    </source>
</evidence>